<dbReference type="InterPro" id="IPR028002">
    <property type="entry name" value="Myb_DNA-bind_5"/>
</dbReference>
<evidence type="ECO:0000256" key="3">
    <source>
        <dbReference type="ARBA" id="ARBA00023015"/>
    </source>
</evidence>
<dbReference type="EMBL" id="CAQQ02148416">
    <property type="status" value="NOT_ANNOTATED_CDS"/>
    <property type="molecule type" value="Genomic_DNA"/>
</dbReference>
<comment type="subunit">
    <text evidence="1">Self-associates forming complexes of several hundred monomers.</text>
</comment>
<keyword evidence="4" id="KW-0238">DNA-binding</keyword>
<evidence type="ECO:0000256" key="5">
    <source>
        <dbReference type="ARBA" id="ARBA00023163"/>
    </source>
</evidence>
<dbReference type="GO" id="GO:0003677">
    <property type="term" value="F:DNA binding"/>
    <property type="evidence" value="ECO:0007669"/>
    <property type="project" value="UniProtKB-KW"/>
</dbReference>
<dbReference type="AlphaFoldDB" id="T1GAM1"/>
<dbReference type="EMBL" id="CAQQ02148420">
    <property type="status" value="NOT_ANNOTATED_CDS"/>
    <property type="molecule type" value="Genomic_DNA"/>
</dbReference>
<comment type="function">
    <text evidence="6">Involved in transvection phenomena (= synapsis-dependent gene expression), where the synaptic pairing of chromosomes carrying genes with which zeste interacts influences the expression of these genes. Zeste binds to DNA and stimulates transcription from a nearby promoter.</text>
</comment>
<dbReference type="EMBL" id="CAQQ02148417">
    <property type="status" value="NOT_ANNOTATED_CDS"/>
    <property type="molecule type" value="Genomic_DNA"/>
</dbReference>
<evidence type="ECO:0000256" key="4">
    <source>
        <dbReference type="ARBA" id="ARBA00023125"/>
    </source>
</evidence>
<evidence type="ECO:0000256" key="6">
    <source>
        <dbReference type="ARBA" id="ARBA00025466"/>
    </source>
</evidence>
<feature type="domain" description="Myb/SANT-like DNA-binding" evidence="7">
    <location>
        <begin position="6"/>
        <end position="72"/>
    </location>
</feature>
<sequence>MRCDSKKVLLDKILEHSTILFNSQEFARNNGARQKAWQQIHATALEIGCYPSSKNWTYLRDVVWQNLRKSTLSKLSMKLKGNQVYLDVCDKIIMKILEIQRENNHLRNSKRSRYNSDVGILLDSASLGDSMEVDLNAVKSLCYSPTANTNETFQTESSEIPAQPILRLLPIKDEPLN</sequence>
<accession>T1GAM1</accession>
<evidence type="ECO:0000313" key="8">
    <source>
        <dbReference type="EnsemblMetazoa" id="MESCA000280-PA"/>
    </source>
</evidence>
<evidence type="ECO:0000313" key="9">
    <source>
        <dbReference type="Proteomes" id="UP000015102"/>
    </source>
</evidence>
<keyword evidence="3" id="KW-0805">Transcription regulation</keyword>
<name>T1GAM1_MEGSC</name>
<organism evidence="8 9">
    <name type="scientific">Megaselia scalaris</name>
    <name type="common">Humpbacked fly</name>
    <name type="synonym">Phora scalaris</name>
    <dbReference type="NCBI Taxonomy" id="36166"/>
    <lineage>
        <taxon>Eukaryota</taxon>
        <taxon>Metazoa</taxon>
        <taxon>Ecdysozoa</taxon>
        <taxon>Arthropoda</taxon>
        <taxon>Hexapoda</taxon>
        <taxon>Insecta</taxon>
        <taxon>Pterygota</taxon>
        <taxon>Neoptera</taxon>
        <taxon>Endopterygota</taxon>
        <taxon>Diptera</taxon>
        <taxon>Brachycera</taxon>
        <taxon>Muscomorpha</taxon>
        <taxon>Platypezoidea</taxon>
        <taxon>Phoridae</taxon>
        <taxon>Megaseliini</taxon>
        <taxon>Megaselia</taxon>
    </lineage>
</organism>
<protein>
    <recommendedName>
        <fullName evidence="2">Regulatory protein zeste</fullName>
    </recommendedName>
</protein>
<evidence type="ECO:0000256" key="1">
    <source>
        <dbReference type="ARBA" id="ARBA00011764"/>
    </source>
</evidence>
<reference evidence="9" key="1">
    <citation type="submission" date="2013-02" db="EMBL/GenBank/DDBJ databases">
        <authorList>
            <person name="Hughes D."/>
        </authorList>
    </citation>
    <scope>NUCLEOTIDE SEQUENCE</scope>
    <source>
        <strain>Durham</strain>
        <strain evidence="9">NC isolate 2 -- Noor lab</strain>
    </source>
</reference>
<reference evidence="8" key="2">
    <citation type="submission" date="2015-06" db="UniProtKB">
        <authorList>
            <consortium name="EnsemblMetazoa"/>
        </authorList>
    </citation>
    <scope>IDENTIFICATION</scope>
</reference>
<dbReference type="Pfam" id="PF13873">
    <property type="entry name" value="Myb_DNA-bind_5"/>
    <property type="match status" value="1"/>
</dbReference>
<dbReference type="Proteomes" id="UP000015102">
    <property type="component" value="Unassembled WGS sequence"/>
</dbReference>
<evidence type="ECO:0000256" key="2">
    <source>
        <dbReference type="ARBA" id="ARBA00016807"/>
    </source>
</evidence>
<evidence type="ECO:0000259" key="7">
    <source>
        <dbReference type="Pfam" id="PF13873"/>
    </source>
</evidence>
<proteinExistence type="predicted"/>
<keyword evidence="9" id="KW-1185">Reference proteome</keyword>
<dbReference type="EnsemblMetazoa" id="MESCA000280-RA">
    <property type="protein sequence ID" value="MESCA000280-PA"/>
    <property type="gene ID" value="MESCA000280"/>
</dbReference>
<dbReference type="EMBL" id="CAQQ02148419">
    <property type="status" value="NOT_ANNOTATED_CDS"/>
    <property type="molecule type" value="Genomic_DNA"/>
</dbReference>
<dbReference type="EMBL" id="CAQQ02148418">
    <property type="status" value="NOT_ANNOTATED_CDS"/>
    <property type="molecule type" value="Genomic_DNA"/>
</dbReference>
<dbReference type="HOGENOM" id="CLU_1521544_0_0_1"/>
<keyword evidence="5" id="KW-0804">Transcription</keyword>